<dbReference type="Proteomes" id="UP001140949">
    <property type="component" value="Unassembled WGS sequence"/>
</dbReference>
<feature type="transmembrane region" description="Helical" evidence="1">
    <location>
        <begin position="86"/>
        <end position="105"/>
    </location>
</feature>
<keyword evidence="1" id="KW-0472">Membrane</keyword>
<evidence type="ECO:0000256" key="1">
    <source>
        <dbReference type="SAM" id="Phobius"/>
    </source>
</evidence>
<feature type="transmembrane region" description="Helical" evidence="1">
    <location>
        <begin position="63"/>
        <end position="80"/>
    </location>
</feature>
<gene>
    <name evidence="2" type="ORF">M6B38_367020</name>
</gene>
<dbReference type="EMBL" id="JANAVB010020000">
    <property type="protein sequence ID" value="KAJ6827632.1"/>
    <property type="molecule type" value="Genomic_DNA"/>
</dbReference>
<comment type="caution">
    <text evidence="2">The sequence shown here is derived from an EMBL/GenBank/DDBJ whole genome shotgun (WGS) entry which is preliminary data.</text>
</comment>
<proteinExistence type="predicted"/>
<reference evidence="2" key="1">
    <citation type="journal article" date="2023" name="GigaByte">
        <title>Genome assembly of the bearded iris, Iris pallida Lam.</title>
        <authorList>
            <person name="Bruccoleri R.E."/>
            <person name="Oakeley E.J."/>
            <person name="Faust A.M.E."/>
            <person name="Altorfer M."/>
            <person name="Dessus-Babus S."/>
            <person name="Burckhardt D."/>
            <person name="Oertli M."/>
            <person name="Naumann U."/>
            <person name="Petersen F."/>
            <person name="Wong J."/>
        </authorList>
    </citation>
    <scope>NUCLEOTIDE SEQUENCE</scope>
    <source>
        <strain evidence="2">GSM-AAB239-AS_SAM_17_03QT</strain>
    </source>
</reference>
<keyword evidence="1" id="KW-1133">Transmembrane helix</keyword>
<organism evidence="2 3">
    <name type="scientific">Iris pallida</name>
    <name type="common">Sweet iris</name>
    <dbReference type="NCBI Taxonomy" id="29817"/>
    <lineage>
        <taxon>Eukaryota</taxon>
        <taxon>Viridiplantae</taxon>
        <taxon>Streptophyta</taxon>
        <taxon>Embryophyta</taxon>
        <taxon>Tracheophyta</taxon>
        <taxon>Spermatophyta</taxon>
        <taxon>Magnoliopsida</taxon>
        <taxon>Liliopsida</taxon>
        <taxon>Asparagales</taxon>
        <taxon>Iridaceae</taxon>
        <taxon>Iridoideae</taxon>
        <taxon>Irideae</taxon>
        <taxon>Iris</taxon>
    </lineage>
</organism>
<evidence type="ECO:0000313" key="3">
    <source>
        <dbReference type="Proteomes" id="UP001140949"/>
    </source>
</evidence>
<sequence length="127" mass="14311">MVPGSLWEFGFSDVVIFRDFRKGPVNCFAFPEYFGNGFWCVLVSGNFRERSVTCGFGIGLPKLFRVVLIMLWIGCGYFIYIKCGFFSGLGLAGIIGANFPVFGLTKNRGDAAQFFRKSRIIFKMNLK</sequence>
<name>A0AAX6GGF6_IRIPA</name>
<evidence type="ECO:0000313" key="2">
    <source>
        <dbReference type="EMBL" id="KAJ6827632.1"/>
    </source>
</evidence>
<dbReference type="AlphaFoldDB" id="A0AAX6GGF6"/>
<reference evidence="2" key="2">
    <citation type="submission" date="2023-04" db="EMBL/GenBank/DDBJ databases">
        <authorList>
            <person name="Bruccoleri R.E."/>
            <person name="Oakeley E.J."/>
            <person name="Faust A.-M."/>
            <person name="Dessus-Babus S."/>
            <person name="Altorfer M."/>
            <person name="Burckhardt D."/>
            <person name="Oertli M."/>
            <person name="Naumann U."/>
            <person name="Petersen F."/>
            <person name="Wong J."/>
        </authorList>
    </citation>
    <scope>NUCLEOTIDE SEQUENCE</scope>
    <source>
        <strain evidence="2">GSM-AAB239-AS_SAM_17_03QT</strain>
        <tissue evidence="2">Leaf</tissue>
    </source>
</reference>
<protein>
    <submittedName>
        <fullName evidence="2">Basic proline-rich protein-like</fullName>
    </submittedName>
</protein>
<keyword evidence="1" id="KW-0812">Transmembrane</keyword>
<accession>A0AAX6GGF6</accession>
<keyword evidence="3" id="KW-1185">Reference proteome</keyword>